<dbReference type="Pfam" id="PF17957">
    <property type="entry name" value="Big_7"/>
    <property type="match status" value="1"/>
</dbReference>
<evidence type="ECO:0000313" key="2">
    <source>
        <dbReference type="EMBL" id="KKW28916.1"/>
    </source>
</evidence>
<dbReference type="AlphaFoldDB" id="A0A0G1XD87"/>
<dbReference type="EMBL" id="LCRD01000058">
    <property type="protein sequence ID" value="KKW28916.1"/>
    <property type="molecule type" value="Genomic_DNA"/>
</dbReference>
<organism evidence="2 3">
    <name type="scientific">Candidatus Uhrbacteria bacterium GW2011_GWD2_52_7</name>
    <dbReference type="NCBI Taxonomy" id="1618989"/>
    <lineage>
        <taxon>Bacteria</taxon>
        <taxon>Candidatus Uhriibacteriota</taxon>
    </lineage>
</organism>
<feature type="non-terminal residue" evidence="2">
    <location>
        <position position="1"/>
    </location>
</feature>
<protein>
    <submittedName>
        <fullName evidence="2">Repeat-containing protein</fullName>
    </submittedName>
</protein>
<accession>A0A0G1XD87</accession>
<evidence type="ECO:0000313" key="3">
    <source>
        <dbReference type="Proteomes" id="UP000034846"/>
    </source>
</evidence>
<dbReference type="Proteomes" id="UP000034846">
    <property type="component" value="Unassembled WGS sequence"/>
</dbReference>
<gene>
    <name evidence="2" type="ORF">UY72_C0058G0013</name>
</gene>
<feature type="compositionally biased region" description="Basic and acidic residues" evidence="1">
    <location>
        <begin position="108"/>
        <end position="119"/>
    </location>
</feature>
<dbReference type="Gene3D" id="2.60.40.10">
    <property type="entry name" value="Immunoglobulins"/>
    <property type="match status" value="2"/>
</dbReference>
<feature type="region of interest" description="Disordered" evidence="1">
    <location>
        <begin position="104"/>
        <end position="124"/>
    </location>
</feature>
<comment type="caution">
    <text evidence="2">The sequence shown here is derived from an EMBL/GenBank/DDBJ whole genome shotgun (WGS) entry which is preliminary data.</text>
</comment>
<dbReference type="InterPro" id="IPR013783">
    <property type="entry name" value="Ig-like_fold"/>
</dbReference>
<name>A0A0G1XD87_9BACT</name>
<sequence>ATTGKSMLDGTIPTTTYTIDTASGKLATERTPEKYRKEISCGEYHTILTYVDKYNPRGAEPTSPEDDPYYTTWESSVQAYITKHNANLAENETAIETCSEIPTEEDDVHTKDNEPDIRIKTPNNNDEVDRSFDVEVDIETRRDFSRIEYFIDDTLITTSENDRESSITLPSWVDEGSHTLTATVYDDVDNKNSDQVSIQVAEEGEETTFRITNPFSNQTIEKTASSYDVIVEVPDVDGITYLEVIAYNLWTGTTTVVGSTLSPSSITTLSWTLPDEAEYLLTARASASSGSTLESAGITVKIENTTPAPIIAPVSEILPL</sequence>
<proteinExistence type="predicted"/>
<evidence type="ECO:0000256" key="1">
    <source>
        <dbReference type="SAM" id="MobiDB-lite"/>
    </source>
</evidence>
<reference evidence="2 3" key="1">
    <citation type="journal article" date="2015" name="Nature">
        <title>rRNA introns, odd ribosomes, and small enigmatic genomes across a large radiation of phyla.</title>
        <authorList>
            <person name="Brown C.T."/>
            <person name="Hug L.A."/>
            <person name="Thomas B.C."/>
            <person name="Sharon I."/>
            <person name="Castelle C.J."/>
            <person name="Singh A."/>
            <person name="Wilkins M.J."/>
            <person name="Williams K.H."/>
            <person name="Banfield J.F."/>
        </authorList>
    </citation>
    <scope>NUCLEOTIDE SEQUENCE [LARGE SCALE GENOMIC DNA]</scope>
</reference>